<reference evidence="2 3" key="1">
    <citation type="submission" date="2016-01" db="EMBL/GenBank/DDBJ databases">
        <title>Highly variable Streptococcus oralis are common among viridans streptococci isolated from primates.</title>
        <authorList>
            <person name="Denapaite D."/>
            <person name="Rieger M."/>
            <person name="Koendgen S."/>
            <person name="Brueckner R."/>
            <person name="Ochigava I."/>
            <person name="Kappeler P."/>
            <person name="Maetz-Rensing K."/>
            <person name="Leendertz F."/>
            <person name="Hakenbeck R."/>
        </authorList>
    </citation>
    <scope>NUCLEOTIDE SEQUENCE [LARGE SCALE GENOMIC DNA]</scope>
    <source>
        <strain evidence="2 3">DD18</strain>
    </source>
</reference>
<dbReference type="RefSeq" id="WP_061863846.1">
    <property type="nucleotide sequence ID" value="NZ_KQ970823.1"/>
</dbReference>
<dbReference type="AlphaFoldDB" id="A0A139RCH4"/>
<evidence type="ECO:0008006" key="4">
    <source>
        <dbReference type="Google" id="ProtNLM"/>
    </source>
</evidence>
<feature type="transmembrane region" description="Helical" evidence="1">
    <location>
        <begin position="74"/>
        <end position="94"/>
    </location>
</feature>
<gene>
    <name evidence="2" type="ORF">SINDD18_01660</name>
</gene>
<keyword evidence="1" id="KW-0472">Membrane</keyword>
<keyword evidence="1" id="KW-0812">Transmembrane</keyword>
<proteinExistence type="predicted"/>
<dbReference type="EMBL" id="LQZF01000159">
    <property type="protein sequence ID" value="KXU12335.1"/>
    <property type="molecule type" value="Genomic_DNA"/>
</dbReference>
<feature type="transmembrane region" description="Helical" evidence="1">
    <location>
        <begin position="152"/>
        <end position="169"/>
    </location>
</feature>
<evidence type="ECO:0000313" key="3">
    <source>
        <dbReference type="Proteomes" id="UP000072578"/>
    </source>
</evidence>
<keyword evidence="1" id="KW-1133">Transmembrane helix</keyword>
<name>A0A139RCH4_9STRE</name>
<feature type="transmembrane region" description="Helical" evidence="1">
    <location>
        <begin position="34"/>
        <end position="54"/>
    </location>
</feature>
<sequence>MIAYNTQAYYLIFPIVLLLINSKDISISHLLKVWIFEIIILMSLVAICYKLDIIGETAKVSIRKDGSFRFGLGYKYASFSSNYFFHLTLFYTFLKQRKMKILEIISFFGVNMYLYTRTDTKSAAIFSVLILLLVCFLKWFKIEKENNFINRYIMVIGLSISLGTVYLYNVGSELGYYLNIALTGRLQLASMAWYKYGITLFGQKISWITQSQWLSELRYDYVDSSFLNVLFNYGVVILVSIIFGFYLLSYHRIAKSSYYTAMLLILTLHSIYDPQLLEISHNPSILFLGYVIFERKHNLEGDFLSRSSNI</sequence>
<evidence type="ECO:0000313" key="2">
    <source>
        <dbReference type="EMBL" id="KXU12335.1"/>
    </source>
</evidence>
<comment type="caution">
    <text evidence="2">The sequence shown here is derived from an EMBL/GenBank/DDBJ whole genome shotgun (WGS) entry which is preliminary data.</text>
</comment>
<protein>
    <recommendedName>
        <fullName evidence="4">Polysaccharide polymerase</fullName>
    </recommendedName>
</protein>
<feature type="transmembrane region" description="Helical" evidence="1">
    <location>
        <begin position="122"/>
        <end position="140"/>
    </location>
</feature>
<organism evidence="2 3">
    <name type="scientific">Streptococcus infantis</name>
    <dbReference type="NCBI Taxonomy" id="68892"/>
    <lineage>
        <taxon>Bacteria</taxon>
        <taxon>Bacillati</taxon>
        <taxon>Bacillota</taxon>
        <taxon>Bacilli</taxon>
        <taxon>Lactobacillales</taxon>
        <taxon>Streptococcaceae</taxon>
        <taxon>Streptococcus</taxon>
    </lineage>
</organism>
<dbReference type="Proteomes" id="UP000072578">
    <property type="component" value="Unassembled WGS sequence"/>
</dbReference>
<dbReference type="PATRIC" id="fig|68892.8.peg.1815"/>
<feature type="transmembrane region" description="Helical" evidence="1">
    <location>
        <begin position="230"/>
        <end position="249"/>
    </location>
</feature>
<accession>A0A139RCH4</accession>
<evidence type="ECO:0000256" key="1">
    <source>
        <dbReference type="SAM" id="Phobius"/>
    </source>
</evidence>